<dbReference type="SUPFAM" id="SSF57535">
    <property type="entry name" value="Complement control module/SCR domain"/>
    <property type="match status" value="1"/>
</dbReference>
<dbReference type="EMBL" id="UZAN01039581">
    <property type="protein sequence ID" value="VDP66326.1"/>
    <property type="molecule type" value="Genomic_DNA"/>
</dbReference>
<evidence type="ECO:0000256" key="2">
    <source>
        <dbReference type="SAM" id="MobiDB-lite"/>
    </source>
</evidence>
<reference evidence="5 6" key="2">
    <citation type="submission" date="2018-11" db="EMBL/GenBank/DDBJ databases">
        <authorList>
            <consortium name="Pathogen Informatics"/>
        </authorList>
    </citation>
    <scope>NUCLEOTIDE SEQUENCE [LARGE SCALE GENOMIC DNA]</scope>
    <source>
        <strain evidence="5 6">Egypt</strain>
    </source>
</reference>
<evidence type="ECO:0000313" key="7">
    <source>
        <dbReference type="WBParaSite" id="ECPE_0000238601-mRNA-1"/>
    </source>
</evidence>
<feature type="domain" description="Sushi" evidence="4">
    <location>
        <begin position="36"/>
        <end position="73"/>
    </location>
</feature>
<sequence>MYESAVIKPEYNMKPYFLVLNGTGDWQNMTKHEGIPYALKANIRFFCQDDYETVNQNSDFNITCSDSGLWNPQLIGCIPKTEDLPLSSTGRFQTEPEEAKSAKQISSIMFILIFIFLGLIVLLDLTTIGRDTKQLWTNLKLQHKRITRKSKRSQRGSADDFKKSTGFMNDGDNEQSTFAIRHRNDL</sequence>
<accession>A0A183A601</accession>
<dbReference type="OrthoDB" id="6237547at2759"/>
<dbReference type="InterPro" id="IPR035976">
    <property type="entry name" value="Sushi/SCR/CCP_sf"/>
</dbReference>
<evidence type="ECO:0000313" key="5">
    <source>
        <dbReference type="EMBL" id="VDP66326.1"/>
    </source>
</evidence>
<keyword evidence="3" id="KW-0472">Membrane</keyword>
<proteinExistence type="predicted"/>
<keyword evidence="3" id="KW-0812">Transmembrane</keyword>
<reference evidence="7" key="1">
    <citation type="submission" date="2016-06" db="UniProtKB">
        <authorList>
            <consortium name="WormBaseParasite"/>
        </authorList>
    </citation>
    <scope>IDENTIFICATION</scope>
</reference>
<gene>
    <name evidence="5" type="ORF">ECPE_LOCUS2386</name>
</gene>
<dbReference type="Gene3D" id="2.10.70.10">
    <property type="entry name" value="Complement Module, domain 1"/>
    <property type="match status" value="1"/>
</dbReference>
<feature type="transmembrane region" description="Helical" evidence="3">
    <location>
        <begin position="105"/>
        <end position="125"/>
    </location>
</feature>
<dbReference type="WBParaSite" id="ECPE_0000238601-mRNA-1">
    <property type="protein sequence ID" value="ECPE_0000238601-mRNA-1"/>
    <property type="gene ID" value="ECPE_0000238601"/>
</dbReference>
<protein>
    <submittedName>
        <fullName evidence="7">Sushi domain-containing protein</fullName>
    </submittedName>
</protein>
<dbReference type="InterPro" id="IPR000436">
    <property type="entry name" value="Sushi_SCR_CCP_dom"/>
</dbReference>
<feature type="region of interest" description="Disordered" evidence="2">
    <location>
        <begin position="147"/>
        <end position="186"/>
    </location>
</feature>
<name>A0A183A601_9TREM</name>
<evidence type="ECO:0000259" key="4">
    <source>
        <dbReference type="Pfam" id="PF00084"/>
    </source>
</evidence>
<keyword evidence="1" id="KW-1015">Disulfide bond</keyword>
<dbReference type="Proteomes" id="UP000272942">
    <property type="component" value="Unassembled WGS sequence"/>
</dbReference>
<keyword evidence="3" id="KW-1133">Transmembrane helix</keyword>
<dbReference type="Pfam" id="PF00084">
    <property type="entry name" value="Sushi"/>
    <property type="match status" value="1"/>
</dbReference>
<organism evidence="7">
    <name type="scientific">Echinostoma caproni</name>
    <dbReference type="NCBI Taxonomy" id="27848"/>
    <lineage>
        <taxon>Eukaryota</taxon>
        <taxon>Metazoa</taxon>
        <taxon>Spiralia</taxon>
        <taxon>Lophotrochozoa</taxon>
        <taxon>Platyhelminthes</taxon>
        <taxon>Trematoda</taxon>
        <taxon>Digenea</taxon>
        <taxon>Plagiorchiida</taxon>
        <taxon>Echinostomata</taxon>
        <taxon>Echinostomatoidea</taxon>
        <taxon>Echinostomatidae</taxon>
        <taxon>Echinostoma</taxon>
    </lineage>
</organism>
<evidence type="ECO:0000256" key="1">
    <source>
        <dbReference type="ARBA" id="ARBA00023157"/>
    </source>
</evidence>
<evidence type="ECO:0000313" key="6">
    <source>
        <dbReference type="Proteomes" id="UP000272942"/>
    </source>
</evidence>
<evidence type="ECO:0000256" key="3">
    <source>
        <dbReference type="SAM" id="Phobius"/>
    </source>
</evidence>
<dbReference type="CDD" id="cd00033">
    <property type="entry name" value="CCP"/>
    <property type="match status" value="1"/>
</dbReference>
<dbReference type="AlphaFoldDB" id="A0A183A601"/>
<keyword evidence="6" id="KW-1185">Reference proteome</keyword>